<organism evidence="2 3">
    <name type="scientific">Lyophyllum shimeji</name>
    <name type="common">Hon-shimeji</name>
    <name type="synonym">Tricholoma shimeji</name>
    <dbReference type="NCBI Taxonomy" id="47721"/>
    <lineage>
        <taxon>Eukaryota</taxon>
        <taxon>Fungi</taxon>
        <taxon>Dikarya</taxon>
        <taxon>Basidiomycota</taxon>
        <taxon>Agaricomycotina</taxon>
        <taxon>Agaricomycetes</taxon>
        <taxon>Agaricomycetidae</taxon>
        <taxon>Agaricales</taxon>
        <taxon>Tricholomatineae</taxon>
        <taxon>Lyophyllaceae</taxon>
        <taxon>Lyophyllum</taxon>
    </lineage>
</organism>
<gene>
    <name evidence="2" type="ORF">LshimejAT787_1401090</name>
</gene>
<protein>
    <submittedName>
        <fullName evidence="2">MOSC domain containing protein</fullName>
    </submittedName>
</protein>
<dbReference type="SUPFAM" id="SSF141673">
    <property type="entry name" value="MOSC N-terminal domain-like"/>
    <property type="match status" value="1"/>
</dbReference>
<dbReference type="Proteomes" id="UP001063166">
    <property type="component" value="Unassembled WGS sequence"/>
</dbReference>
<dbReference type="GO" id="GO:0030170">
    <property type="term" value="F:pyridoxal phosphate binding"/>
    <property type="evidence" value="ECO:0007669"/>
    <property type="project" value="InterPro"/>
</dbReference>
<name>A0A9P3PVB7_LYOSH</name>
<dbReference type="AlphaFoldDB" id="A0A9P3PVB7"/>
<dbReference type="GO" id="GO:0003824">
    <property type="term" value="F:catalytic activity"/>
    <property type="evidence" value="ECO:0007669"/>
    <property type="project" value="InterPro"/>
</dbReference>
<dbReference type="InterPro" id="IPR011037">
    <property type="entry name" value="Pyrv_Knase-like_insert_dom_sf"/>
</dbReference>
<accession>A0A9P3PVB7</accession>
<evidence type="ECO:0000313" key="2">
    <source>
        <dbReference type="EMBL" id="GLB43597.1"/>
    </source>
</evidence>
<dbReference type="GO" id="GO:0030151">
    <property type="term" value="F:molybdenum ion binding"/>
    <property type="evidence" value="ECO:0007669"/>
    <property type="project" value="InterPro"/>
</dbReference>
<dbReference type="SUPFAM" id="SSF50800">
    <property type="entry name" value="PK beta-barrel domain-like"/>
    <property type="match status" value="1"/>
</dbReference>
<dbReference type="InterPro" id="IPR005303">
    <property type="entry name" value="MOCOS_middle"/>
</dbReference>
<dbReference type="InterPro" id="IPR005302">
    <property type="entry name" value="MoCF_Sase_C"/>
</dbReference>
<keyword evidence="3" id="KW-1185">Reference proteome</keyword>
<dbReference type="EMBL" id="BRPK01000014">
    <property type="protein sequence ID" value="GLB43597.1"/>
    <property type="molecule type" value="Genomic_DNA"/>
</dbReference>
<proteinExistence type="predicted"/>
<dbReference type="PANTHER" id="PTHR14237">
    <property type="entry name" value="MOLYBDOPTERIN COFACTOR SULFURASE MOSC"/>
    <property type="match status" value="1"/>
</dbReference>
<reference evidence="2" key="1">
    <citation type="submission" date="2022-07" db="EMBL/GenBank/DDBJ databases">
        <title>The genome of Lyophyllum shimeji provides insight into the initial evolution of ectomycorrhizal fungal genome.</title>
        <authorList>
            <person name="Kobayashi Y."/>
            <person name="Shibata T."/>
            <person name="Hirakawa H."/>
            <person name="Shigenobu S."/>
            <person name="Nishiyama T."/>
            <person name="Yamada A."/>
            <person name="Hasebe M."/>
            <person name="Kawaguchi M."/>
        </authorList>
    </citation>
    <scope>NUCLEOTIDE SEQUENCE</scope>
    <source>
        <strain evidence="2">AT787</strain>
    </source>
</reference>
<comment type="caution">
    <text evidence="2">The sequence shown here is derived from an EMBL/GenBank/DDBJ whole genome shotgun (WGS) entry which is preliminary data.</text>
</comment>
<dbReference type="Pfam" id="PF03476">
    <property type="entry name" value="MOSC_N"/>
    <property type="match status" value="1"/>
</dbReference>
<feature type="domain" description="MOSC" evidence="1">
    <location>
        <begin position="223"/>
        <end position="400"/>
    </location>
</feature>
<dbReference type="OrthoDB" id="17255at2759"/>
<dbReference type="PROSITE" id="PS51340">
    <property type="entry name" value="MOSC"/>
    <property type="match status" value="1"/>
</dbReference>
<dbReference type="Pfam" id="PF03473">
    <property type="entry name" value="MOSC"/>
    <property type="match status" value="1"/>
</dbReference>
<sequence>MSPTFAESIIDTLRVAAQRIGIETPVTWSAASVTTAVLAGSFALFRLVYHRPSKRQSLPSESHEKKKMPQIAVKPQDGTVKVAEILIHPIKSCRGTSVQTAKYTPEGLENDRKWCIIDATTNTVITARDFPRMVLITPRIESNPSSAHGGSLVVTFPPNAPAECTEFHVPLQPSADTLKGWEIIDKIGLFDHHVDGYIGQSLPSPSSSAPSTSASEILSRYFGKPVHLVYKGPRARAVDATHAFPDLQATSVFQDMYPLLVLSKESMCEVEREVRKRVGEQGVDEMWREERVELRRFRPNIVFEGGGPFAEDQWEEVAIGRTDAPVITLVSKCARCLLPNVSPETGVRDKAVPYKVIMKFRTGVDPIDKMKPCVGCNGVPAADGVMNGGVVQTPFQFSIFILKVSASIGTELKCKHLRSEG</sequence>
<evidence type="ECO:0000313" key="3">
    <source>
        <dbReference type="Proteomes" id="UP001063166"/>
    </source>
</evidence>
<evidence type="ECO:0000259" key="1">
    <source>
        <dbReference type="PROSITE" id="PS51340"/>
    </source>
</evidence>
<dbReference type="PANTHER" id="PTHR14237:SF19">
    <property type="entry name" value="MITOCHONDRIAL AMIDOXIME REDUCING COMPONENT 1"/>
    <property type="match status" value="1"/>
</dbReference>